<dbReference type="GO" id="GO:0006888">
    <property type="term" value="P:endoplasmic reticulum to Golgi vesicle-mediated transport"/>
    <property type="evidence" value="ECO:0007669"/>
    <property type="project" value="TreeGrafter"/>
</dbReference>
<keyword evidence="2" id="KW-0333">Golgi apparatus</keyword>
<dbReference type="PANTHER" id="PTHR18921:SF2">
    <property type="entry name" value="THYROID RECEPTOR-INTERACTING PROTEIN 11"/>
    <property type="match status" value="1"/>
</dbReference>
<keyword evidence="3 4" id="KW-0175">Coiled coil</keyword>
<feature type="coiled-coil region" evidence="4">
    <location>
        <begin position="194"/>
        <end position="323"/>
    </location>
</feature>
<dbReference type="PANTHER" id="PTHR18921">
    <property type="entry name" value="MYOSIN HEAVY CHAIN - RELATED"/>
    <property type="match status" value="1"/>
</dbReference>
<dbReference type="EMBL" id="SDMP01000012">
    <property type="protein sequence ID" value="RYR23927.1"/>
    <property type="molecule type" value="Genomic_DNA"/>
</dbReference>
<name>A0A445ABU9_ARAHY</name>
<feature type="coiled-coil region" evidence="4">
    <location>
        <begin position="486"/>
        <end position="562"/>
    </location>
</feature>
<organism evidence="6 7">
    <name type="scientific">Arachis hypogaea</name>
    <name type="common">Peanut</name>
    <dbReference type="NCBI Taxonomy" id="3818"/>
    <lineage>
        <taxon>Eukaryota</taxon>
        <taxon>Viridiplantae</taxon>
        <taxon>Streptophyta</taxon>
        <taxon>Embryophyta</taxon>
        <taxon>Tracheophyta</taxon>
        <taxon>Spermatophyta</taxon>
        <taxon>Magnoliopsida</taxon>
        <taxon>eudicotyledons</taxon>
        <taxon>Gunneridae</taxon>
        <taxon>Pentapetalae</taxon>
        <taxon>rosids</taxon>
        <taxon>fabids</taxon>
        <taxon>Fabales</taxon>
        <taxon>Fabaceae</taxon>
        <taxon>Papilionoideae</taxon>
        <taxon>50 kb inversion clade</taxon>
        <taxon>dalbergioids sensu lato</taxon>
        <taxon>Dalbergieae</taxon>
        <taxon>Pterocarpus clade</taxon>
        <taxon>Arachis</taxon>
    </lineage>
</organism>
<evidence type="ECO:0000313" key="6">
    <source>
        <dbReference type="EMBL" id="RYR23927.1"/>
    </source>
</evidence>
<dbReference type="GO" id="GO:0031267">
    <property type="term" value="F:small GTPase binding"/>
    <property type="evidence" value="ECO:0007669"/>
    <property type="project" value="TreeGrafter"/>
</dbReference>
<proteinExistence type="predicted"/>
<dbReference type="STRING" id="3818.A0A445ABU9"/>
<feature type="compositionally biased region" description="Polar residues" evidence="5">
    <location>
        <begin position="730"/>
        <end position="741"/>
    </location>
</feature>
<evidence type="ECO:0000256" key="3">
    <source>
        <dbReference type="ARBA" id="ARBA00023054"/>
    </source>
</evidence>
<dbReference type="GO" id="GO:0005794">
    <property type="term" value="C:Golgi apparatus"/>
    <property type="evidence" value="ECO:0007669"/>
    <property type="project" value="UniProtKB-SubCell"/>
</dbReference>
<sequence>MWGTIANLKENLNKIALDVHDDDDDDEILSIYAGSPAAVSDRRNSHGSAHSKSPAVRSRPLANGTDHAHPSLSEIEQYKAEIKRLQASEAEIKALSVNYAALLKEKEDHIVRLNKENGSLKQHLDATSAALRVSRTEASTSGTYSVKGSNDQSPNRQNKFTTQSKTESKNSNLQGNEKELADLVDGRNRPTADAVQHTAEIEKLKLEMEQERARLAKIQLKCQEEQKLNKSFQEELKILKLDRDKVSLYYIYFVITSMEMTKIRDELNEKVSEIKRLQIELTRRESDVAGEAVDSLKRLVKTLEKENATLKMEKNEIEAALETSRKSLAANVLSSASQMSDPSKSFPEKEEMERSIQKLNKDLMDTQREKEKAVQELTRLKQHLLEKEAEESEKMDEDIKIIEDLRQSNDYLRAQVSNLERTLKQAVLSQEELKMANNSEVLKSREIIDDLDKKLSNCIRTIDAKNHELLNLQTALGQYYAEIEAKEHLEGELVRAREETARLTQLLRDAENKVDVSRTENEKVLAQLAHSEKVQTEWRSRVVKLEEDNSKVRRALEQSMMQLNRMSLDSDYLVDRRIVIKLLVTYFQRNHSKEVLDLMVRMLGFSDEDKQRIGAAQQGGKVRGVLGLPGRLVGGILRGSSTDTAASAGSNDQSIADLWVDFLLKETEEREKRESSTANTADPIEDSPDKGPNTVPAAPPISPFSNHRLGNRTASAFSINQKISVPPRISNFNSEFSTVPLTPSDEKPSSSDLLPRF</sequence>
<accession>A0A445ABU9</accession>
<evidence type="ECO:0000256" key="5">
    <source>
        <dbReference type="SAM" id="MobiDB-lite"/>
    </source>
</evidence>
<evidence type="ECO:0000256" key="4">
    <source>
        <dbReference type="SAM" id="Coils"/>
    </source>
</evidence>
<dbReference type="GO" id="GO:0007030">
    <property type="term" value="P:Golgi organization"/>
    <property type="evidence" value="ECO:0007669"/>
    <property type="project" value="TreeGrafter"/>
</dbReference>
<comment type="caution">
    <text evidence="6">The sequence shown here is derived from an EMBL/GenBank/DDBJ whole genome shotgun (WGS) entry which is preliminary data.</text>
</comment>
<comment type="subcellular location">
    <subcellularLocation>
        <location evidence="1">Golgi apparatus</location>
    </subcellularLocation>
</comment>
<dbReference type="AlphaFoldDB" id="A0A445ABU9"/>
<evidence type="ECO:0000313" key="7">
    <source>
        <dbReference type="Proteomes" id="UP000289738"/>
    </source>
</evidence>
<feature type="coiled-coil region" evidence="4">
    <location>
        <begin position="349"/>
        <end position="422"/>
    </location>
</feature>
<keyword evidence="7" id="KW-1185">Reference proteome</keyword>
<evidence type="ECO:0000256" key="2">
    <source>
        <dbReference type="ARBA" id="ARBA00023034"/>
    </source>
</evidence>
<evidence type="ECO:0008006" key="8">
    <source>
        <dbReference type="Google" id="ProtNLM"/>
    </source>
</evidence>
<protein>
    <recommendedName>
        <fullName evidence="8">GRIP domain-containing protein</fullName>
    </recommendedName>
</protein>
<feature type="coiled-coil region" evidence="4">
    <location>
        <begin position="75"/>
        <end position="123"/>
    </location>
</feature>
<feature type="compositionally biased region" description="Polar residues" evidence="5">
    <location>
        <begin position="136"/>
        <end position="175"/>
    </location>
</feature>
<feature type="region of interest" description="Disordered" evidence="5">
    <location>
        <begin position="38"/>
        <end position="72"/>
    </location>
</feature>
<reference evidence="6 7" key="1">
    <citation type="submission" date="2019-01" db="EMBL/GenBank/DDBJ databases">
        <title>Sequencing of cultivated peanut Arachis hypogaea provides insights into genome evolution and oil improvement.</title>
        <authorList>
            <person name="Chen X."/>
        </authorList>
    </citation>
    <scope>NUCLEOTIDE SEQUENCE [LARGE SCALE GENOMIC DNA]</scope>
    <source>
        <strain evidence="7">cv. Fuhuasheng</strain>
        <tissue evidence="6">Leaves</tissue>
    </source>
</reference>
<evidence type="ECO:0000256" key="1">
    <source>
        <dbReference type="ARBA" id="ARBA00004555"/>
    </source>
</evidence>
<dbReference type="Proteomes" id="UP000289738">
    <property type="component" value="Chromosome B02"/>
</dbReference>
<gene>
    <name evidence="6" type="ORF">Ahy_B02g057412</name>
</gene>
<feature type="region of interest" description="Disordered" evidence="5">
    <location>
        <begin position="670"/>
        <end position="713"/>
    </location>
</feature>
<feature type="region of interest" description="Disordered" evidence="5">
    <location>
        <begin position="133"/>
        <end position="176"/>
    </location>
</feature>
<feature type="region of interest" description="Disordered" evidence="5">
    <location>
        <begin position="728"/>
        <end position="757"/>
    </location>
</feature>